<dbReference type="EMBL" id="KZ820370">
    <property type="protein sequence ID" value="PWN47666.1"/>
    <property type="molecule type" value="Genomic_DNA"/>
</dbReference>
<dbReference type="Proteomes" id="UP000245626">
    <property type="component" value="Unassembled WGS sequence"/>
</dbReference>
<proteinExistence type="predicted"/>
<accession>A0ACD0NPC5</accession>
<evidence type="ECO:0000313" key="1">
    <source>
        <dbReference type="EMBL" id="PWN47666.1"/>
    </source>
</evidence>
<name>A0ACD0NPC5_9BASI</name>
<keyword evidence="2" id="KW-1185">Reference proteome</keyword>
<sequence>MAPRVTVHAVAAFSKALLKFGCSEVQINGLDNFVKVLADRKRMEEGRGLLTYCNHISVLDEPTIWGALPWKMFRDERTTRWTLGASDVMFTNKFLSHFFNIGQVIETHRGGGIFQPAIDNAISKLEAGKWIHLFPEGYVNVSRTTELRRFKWGIGRMIMEAKKMPVVVPMWISGFDRMMPEPRPPPKLLPRLGAKVSITFGEPIDVRISPLLEAFRRGQALDLPGRLSAHSETIKSASSPLKIQGVQDAALDMARVETCDPKAPLPIHGWPTLEPDSRAAKALRAETDQVALARSQLSGVLRTEMADLGRRVRIANGEGDGEGELVHTAMLQKEVEEVVKDKIEKNR</sequence>
<gene>
    <name evidence="1" type="ORF">IE53DRAFT_390197</name>
</gene>
<evidence type="ECO:0000313" key="2">
    <source>
        <dbReference type="Proteomes" id="UP000245626"/>
    </source>
</evidence>
<keyword evidence="1" id="KW-0012">Acyltransferase</keyword>
<reference evidence="1 2" key="1">
    <citation type="journal article" date="2018" name="Mol. Biol. Evol.">
        <title>Broad Genomic Sampling Reveals a Smut Pathogenic Ancestry of the Fungal Clade Ustilaginomycotina.</title>
        <authorList>
            <person name="Kijpornyongpan T."/>
            <person name="Mondo S.J."/>
            <person name="Barry K."/>
            <person name="Sandor L."/>
            <person name="Lee J."/>
            <person name="Lipzen A."/>
            <person name="Pangilinan J."/>
            <person name="LaButti K."/>
            <person name="Hainaut M."/>
            <person name="Henrissat B."/>
            <person name="Grigoriev I.V."/>
            <person name="Spatafora J.W."/>
            <person name="Aime M.C."/>
        </authorList>
    </citation>
    <scope>NUCLEOTIDE SEQUENCE [LARGE SCALE GENOMIC DNA]</scope>
    <source>
        <strain evidence="1 2">SA 807</strain>
    </source>
</reference>
<organism evidence="1 2">
    <name type="scientific">Violaceomyces palustris</name>
    <dbReference type="NCBI Taxonomy" id="1673888"/>
    <lineage>
        <taxon>Eukaryota</taxon>
        <taxon>Fungi</taxon>
        <taxon>Dikarya</taxon>
        <taxon>Basidiomycota</taxon>
        <taxon>Ustilaginomycotina</taxon>
        <taxon>Ustilaginomycetes</taxon>
        <taxon>Violaceomycetales</taxon>
        <taxon>Violaceomycetaceae</taxon>
        <taxon>Violaceomyces</taxon>
    </lineage>
</organism>
<protein>
    <submittedName>
        <fullName evidence="1">Acyltransferase-domain-containing protein</fullName>
    </submittedName>
</protein>
<keyword evidence="1" id="KW-0808">Transferase</keyword>